<dbReference type="Gene3D" id="2.60.120.10">
    <property type="entry name" value="Jelly Rolls"/>
    <property type="match status" value="1"/>
</dbReference>
<accession>A0A345UMS3</accession>
<keyword evidence="3" id="KW-1185">Reference proteome</keyword>
<dbReference type="Proteomes" id="UP000254808">
    <property type="component" value="Chromosome"/>
</dbReference>
<evidence type="ECO:0000313" key="2">
    <source>
        <dbReference type="EMBL" id="AXJ01775.1"/>
    </source>
</evidence>
<dbReference type="Pfam" id="PF07883">
    <property type="entry name" value="Cupin_2"/>
    <property type="match status" value="1"/>
</dbReference>
<dbReference type="EMBL" id="CP027806">
    <property type="protein sequence ID" value="AXJ01775.1"/>
    <property type="molecule type" value="Genomic_DNA"/>
</dbReference>
<dbReference type="InterPro" id="IPR013096">
    <property type="entry name" value="Cupin_2"/>
</dbReference>
<proteinExistence type="predicted"/>
<dbReference type="InterPro" id="IPR014710">
    <property type="entry name" value="RmlC-like_jellyroll"/>
</dbReference>
<protein>
    <submittedName>
        <fullName evidence="2">Cupin domain-containing protein</fullName>
    </submittedName>
</protein>
<evidence type="ECO:0000313" key="3">
    <source>
        <dbReference type="Proteomes" id="UP000254808"/>
    </source>
</evidence>
<feature type="domain" description="Cupin type-2" evidence="1">
    <location>
        <begin position="74"/>
        <end position="138"/>
    </location>
</feature>
<dbReference type="AlphaFoldDB" id="A0A345UMS3"/>
<organism evidence="2 3">
    <name type="scientific">Cyclonatronum proteinivorum</name>
    <dbReference type="NCBI Taxonomy" id="1457365"/>
    <lineage>
        <taxon>Bacteria</taxon>
        <taxon>Pseudomonadati</taxon>
        <taxon>Balneolota</taxon>
        <taxon>Balneolia</taxon>
        <taxon>Balneolales</taxon>
        <taxon>Cyclonatronaceae</taxon>
        <taxon>Cyclonatronum</taxon>
    </lineage>
</organism>
<dbReference type="PANTHER" id="PTHR36440:SF1">
    <property type="entry name" value="PUTATIVE (AFU_ORTHOLOGUE AFUA_8G07350)-RELATED"/>
    <property type="match status" value="1"/>
</dbReference>
<dbReference type="OrthoDB" id="72027at2"/>
<dbReference type="RefSeq" id="WP_114984932.1">
    <property type="nucleotide sequence ID" value="NZ_CP027806.1"/>
</dbReference>
<gene>
    <name evidence="2" type="ORF">CYPRO_2533</name>
</gene>
<name>A0A345UMS3_9BACT</name>
<dbReference type="InterPro" id="IPR011051">
    <property type="entry name" value="RmlC_Cupin_sf"/>
</dbReference>
<dbReference type="KEGG" id="cprv:CYPRO_2533"/>
<evidence type="ECO:0000259" key="1">
    <source>
        <dbReference type="Pfam" id="PF07883"/>
    </source>
</evidence>
<dbReference type="PANTHER" id="PTHR36440">
    <property type="entry name" value="PUTATIVE (AFU_ORTHOLOGUE AFUA_8G07350)-RELATED"/>
    <property type="match status" value="1"/>
</dbReference>
<dbReference type="SUPFAM" id="SSF51182">
    <property type="entry name" value="RmlC-like cupins"/>
    <property type="match status" value="1"/>
</dbReference>
<reference evidence="2 3" key="1">
    <citation type="submission" date="2018-03" db="EMBL/GenBank/DDBJ databases">
        <title>Phenotypic and genomic properties of Cyclonatronum proteinivorum gen. nov., sp. nov., a haloalkaliphilic bacteroidete from soda lakes possessing Na+-translocating rhodopsin.</title>
        <authorList>
            <person name="Toshchakov S.V."/>
            <person name="Korzhenkov A."/>
            <person name="Samarov N.I."/>
            <person name="Kublanov I.V."/>
            <person name="Muntyan M.S."/>
            <person name="Sorokin D.Y."/>
        </authorList>
    </citation>
    <scope>NUCLEOTIDE SEQUENCE [LARGE SCALE GENOMIC DNA]</scope>
    <source>
        <strain evidence="2 3">Omega</strain>
    </source>
</reference>
<dbReference type="InterPro" id="IPR053146">
    <property type="entry name" value="QDO-like"/>
</dbReference>
<sequence length="237" mass="26543">MKKILISITLLLIAIPFIFLWSLGAPFDRESSEFYTMPPPENLNRTIYNTLAKHHTTFLRKSHETDGAYTLLEITLEPGGSNGPHFHQRFAEIFTGVEGQTGVHVNGTDYQIGPGETVRAEINDVHYFFNDSDETAVFQVRIEPGSQGFEKSLYILYGLVNAGMTDEDGLPLDIAHTAVFAAYSDTRAPGILRLINPVFDRLAGRAQRDGTERALIERFYLSEVSDDPDESEPDEDE</sequence>